<protein>
    <submittedName>
        <fullName evidence="1">Uncharacterized protein</fullName>
    </submittedName>
</protein>
<evidence type="ECO:0000313" key="2">
    <source>
        <dbReference type="Proteomes" id="UP001164250"/>
    </source>
</evidence>
<gene>
    <name evidence="1" type="ORF">Patl1_05521</name>
</gene>
<keyword evidence="2" id="KW-1185">Reference proteome</keyword>
<sequence>MFMITSSSVLVLQGENLVVAVDDDGCFMEKITDLSGQDVKDADKNIFEAVKAKGRLVKSGSFTHSYPFCWRSDTRLIYRAVPSWYYLFAMFVQGETLKEQQLENKKQTY</sequence>
<evidence type="ECO:0000313" key="1">
    <source>
        <dbReference type="EMBL" id="KAJ0101491.1"/>
    </source>
</evidence>
<comment type="caution">
    <text evidence="1">The sequence shown here is derived from an EMBL/GenBank/DDBJ whole genome shotgun (WGS) entry which is preliminary data.</text>
</comment>
<accession>A0ACC1BR43</accession>
<organism evidence="1 2">
    <name type="scientific">Pistacia atlantica</name>
    <dbReference type="NCBI Taxonomy" id="434234"/>
    <lineage>
        <taxon>Eukaryota</taxon>
        <taxon>Viridiplantae</taxon>
        <taxon>Streptophyta</taxon>
        <taxon>Embryophyta</taxon>
        <taxon>Tracheophyta</taxon>
        <taxon>Spermatophyta</taxon>
        <taxon>Magnoliopsida</taxon>
        <taxon>eudicotyledons</taxon>
        <taxon>Gunneridae</taxon>
        <taxon>Pentapetalae</taxon>
        <taxon>rosids</taxon>
        <taxon>malvids</taxon>
        <taxon>Sapindales</taxon>
        <taxon>Anacardiaceae</taxon>
        <taxon>Pistacia</taxon>
    </lineage>
</organism>
<proteinExistence type="predicted"/>
<dbReference type="Proteomes" id="UP001164250">
    <property type="component" value="Chromosome 3"/>
</dbReference>
<dbReference type="EMBL" id="CM047899">
    <property type="protein sequence ID" value="KAJ0101491.1"/>
    <property type="molecule type" value="Genomic_DNA"/>
</dbReference>
<name>A0ACC1BR43_9ROSI</name>
<reference evidence="2" key="1">
    <citation type="journal article" date="2023" name="G3 (Bethesda)">
        <title>Genome assembly and association tests identify interacting loci associated with vigor, precocity, and sex in interspecific pistachio rootstocks.</title>
        <authorList>
            <person name="Palmer W."/>
            <person name="Jacygrad E."/>
            <person name="Sagayaradj S."/>
            <person name="Cavanaugh K."/>
            <person name="Han R."/>
            <person name="Bertier L."/>
            <person name="Beede B."/>
            <person name="Kafkas S."/>
            <person name="Golino D."/>
            <person name="Preece J."/>
            <person name="Michelmore R."/>
        </authorList>
    </citation>
    <scope>NUCLEOTIDE SEQUENCE [LARGE SCALE GENOMIC DNA]</scope>
</reference>